<dbReference type="InterPro" id="IPR042283">
    <property type="entry name" value="GpdQ_catalytic"/>
</dbReference>
<dbReference type="SUPFAM" id="SSF56300">
    <property type="entry name" value="Metallo-dependent phosphatases"/>
    <property type="match status" value="1"/>
</dbReference>
<dbReference type="PANTHER" id="PTHR42988">
    <property type="entry name" value="PHOSPHOHYDROLASE"/>
    <property type="match status" value="1"/>
</dbReference>
<feature type="domain" description="Calcineurin-like phosphoesterase" evidence="5">
    <location>
        <begin position="3"/>
        <end position="199"/>
    </location>
</feature>
<gene>
    <name evidence="6" type="ORF">ACFOOL_00520</name>
</gene>
<name>A0ABV7WY36_9HYPH</name>
<sequence>MFIAHISDFHVFADAPETSLVRPDAEAAARKVVADIVAANPPFDAVCFTGDLVDGGSEADYALLKDILAPIKVPIFLVPGNHDRRDTLRAAFRERLDFAAGTTLHYEAAIGHVRILALDTLVEGQIAGALDAGQLAWLEERLAKVTQGPTLLLMHHPAFPSGIRGLDDMALIEGREALGRLVKAYPGTLRILTGHIHRPFHAIWNGAYCAVGGSPAFQHQLDLDPTAPEPGSVAEPYAYFIHRLDAAGTLTVHTRYLAL</sequence>
<evidence type="ECO:0000259" key="5">
    <source>
        <dbReference type="Pfam" id="PF00149"/>
    </source>
</evidence>
<dbReference type="EMBL" id="JBHRYD010000001">
    <property type="protein sequence ID" value="MFC3703234.1"/>
    <property type="molecule type" value="Genomic_DNA"/>
</dbReference>
<keyword evidence="2" id="KW-0378">Hydrolase</keyword>
<dbReference type="PANTHER" id="PTHR42988:SF2">
    <property type="entry name" value="CYCLIC NUCLEOTIDE PHOSPHODIESTERASE CBUA0032-RELATED"/>
    <property type="match status" value="1"/>
</dbReference>
<dbReference type="RefSeq" id="WP_380093908.1">
    <property type="nucleotide sequence ID" value="NZ_JBHRYD010000001.1"/>
</dbReference>
<evidence type="ECO:0000256" key="3">
    <source>
        <dbReference type="ARBA" id="ARBA00023004"/>
    </source>
</evidence>
<evidence type="ECO:0000256" key="2">
    <source>
        <dbReference type="ARBA" id="ARBA00022801"/>
    </source>
</evidence>
<keyword evidence="1" id="KW-0479">Metal-binding</keyword>
<dbReference type="InterPro" id="IPR042281">
    <property type="entry name" value="GpdQ_beta-strand"/>
</dbReference>
<accession>A0ABV7WY36</accession>
<dbReference type="Pfam" id="PF00149">
    <property type="entry name" value="Metallophos"/>
    <property type="match status" value="1"/>
</dbReference>
<dbReference type="InterPro" id="IPR050884">
    <property type="entry name" value="CNP_phosphodiesterase-III"/>
</dbReference>
<proteinExistence type="inferred from homology"/>
<dbReference type="Proteomes" id="UP001595613">
    <property type="component" value="Unassembled WGS sequence"/>
</dbReference>
<dbReference type="CDD" id="cd07402">
    <property type="entry name" value="MPP_GpdQ"/>
    <property type="match status" value="1"/>
</dbReference>
<comment type="caution">
    <text evidence="6">The sequence shown here is derived from an EMBL/GenBank/DDBJ whole genome shotgun (WGS) entry which is preliminary data.</text>
</comment>
<evidence type="ECO:0000256" key="1">
    <source>
        <dbReference type="ARBA" id="ARBA00022723"/>
    </source>
</evidence>
<comment type="similarity">
    <text evidence="4">Belongs to the cyclic nucleotide phosphodiesterase class-III family.</text>
</comment>
<dbReference type="Gene3D" id="3.60.21.40">
    <property type="entry name" value="GpdQ, catalytic alpha/beta sandwich domain"/>
    <property type="match status" value="1"/>
</dbReference>
<evidence type="ECO:0000313" key="6">
    <source>
        <dbReference type="EMBL" id="MFC3703234.1"/>
    </source>
</evidence>
<evidence type="ECO:0000256" key="4">
    <source>
        <dbReference type="ARBA" id="ARBA00025742"/>
    </source>
</evidence>
<keyword evidence="3" id="KW-0408">Iron</keyword>
<dbReference type="InterPro" id="IPR026575">
    <property type="entry name" value="GpdQ/CpdA-like"/>
</dbReference>
<keyword evidence="7" id="KW-1185">Reference proteome</keyword>
<dbReference type="InterPro" id="IPR029052">
    <property type="entry name" value="Metallo-depent_PP-like"/>
</dbReference>
<evidence type="ECO:0000313" key="7">
    <source>
        <dbReference type="Proteomes" id="UP001595613"/>
    </source>
</evidence>
<dbReference type="InterPro" id="IPR004843">
    <property type="entry name" value="Calcineurin-like_PHP"/>
</dbReference>
<reference evidence="7" key="1">
    <citation type="journal article" date="2019" name="Int. J. Syst. Evol. Microbiol.">
        <title>The Global Catalogue of Microorganisms (GCM) 10K type strain sequencing project: providing services to taxonomists for standard genome sequencing and annotation.</title>
        <authorList>
            <consortium name="The Broad Institute Genomics Platform"/>
            <consortium name="The Broad Institute Genome Sequencing Center for Infectious Disease"/>
            <person name="Wu L."/>
            <person name="Ma J."/>
        </authorList>
    </citation>
    <scope>NUCLEOTIDE SEQUENCE [LARGE SCALE GENOMIC DNA]</scope>
    <source>
        <strain evidence="7">KCTC 42281</strain>
    </source>
</reference>
<organism evidence="6 7">
    <name type="scientific">Devosia honganensis</name>
    <dbReference type="NCBI Taxonomy" id="1610527"/>
    <lineage>
        <taxon>Bacteria</taxon>
        <taxon>Pseudomonadati</taxon>
        <taxon>Pseudomonadota</taxon>
        <taxon>Alphaproteobacteria</taxon>
        <taxon>Hyphomicrobiales</taxon>
        <taxon>Devosiaceae</taxon>
        <taxon>Devosia</taxon>
    </lineage>
</organism>
<dbReference type="Gene3D" id="3.30.750.180">
    <property type="entry name" value="GpdQ, beta-strand dimerisation domain"/>
    <property type="match status" value="1"/>
</dbReference>
<protein>
    <submittedName>
        <fullName evidence="6">Phosphodiesterase</fullName>
    </submittedName>
</protein>